<dbReference type="Pfam" id="PF07647">
    <property type="entry name" value="SAM_2"/>
    <property type="match status" value="1"/>
</dbReference>
<feature type="compositionally biased region" description="Basic and acidic residues" evidence="2">
    <location>
        <begin position="444"/>
        <end position="456"/>
    </location>
</feature>
<feature type="binding site" evidence="1">
    <location>
        <position position="132"/>
    </location>
    <ligand>
        <name>Mg(2+)</name>
        <dbReference type="ChEBI" id="CHEBI:18420"/>
        <label>1</label>
    </ligand>
</feature>
<evidence type="ECO:0000313" key="7">
    <source>
        <dbReference type="EMBL" id="CAF3633387.1"/>
    </source>
</evidence>
<dbReference type="Proteomes" id="UP000663833">
    <property type="component" value="Unassembled WGS sequence"/>
</dbReference>
<comment type="caution">
    <text evidence="7">The sequence shown here is derived from an EMBL/GenBank/DDBJ whole genome shotgun (WGS) entry which is preliminary data.</text>
</comment>
<dbReference type="Pfam" id="PF03747">
    <property type="entry name" value="ADP_ribosyl_GH"/>
    <property type="match status" value="1"/>
</dbReference>
<evidence type="ECO:0000313" key="8">
    <source>
        <dbReference type="Proteomes" id="UP000663833"/>
    </source>
</evidence>
<name>A0A818Q346_9BILA</name>
<comment type="cofactor">
    <cofactor evidence="1">
        <name>Mg(2+)</name>
        <dbReference type="ChEBI" id="CHEBI:18420"/>
    </cofactor>
    <text evidence="1">Binds 2 magnesium ions per subunit.</text>
</comment>
<evidence type="ECO:0000313" key="6">
    <source>
        <dbReference type="EMBL" id="CAF3533801.1"/>
    </source>
</evidence>
<evidence type="ECO:0000313" key="5">
    <source>
        <dbReference type="EMBL" id="CAF3462024.1"/>
    </source>
</evidence>
<reference evidence="7" key="1">
    <citation type="submission" date="2021-02" db="EMBL/GenBank/DDBJ databases">
        <authorList>
            <person name="Nowell W R."/>
        </authorList>
    </citation>
    <scope>NUCLEOTIDE SEQUENCE</scope>
</reference>
<dbReference type="EMBL" id="CAJNYD010004800">
    <property type="protein sequence ID" value="CAF3633387.1"/>
    <property type="molecule type" value="Genomic_DNA"/>
</dbReference>
<feature type="binding site" evidence="1">
    <location>
        <position position="133"/>
    </location>
    <ligand>
        <name>Mg(2+)</name>
        <dbReference type="ChEBI" id="CHEBI:18420"/>
        <label>1</label>
    </ligand>
</feature>
<dbReference type="EMBL" id="CAJNYU010002338">
    <property type="protein sequence ID" value="CAF3533801.1"/>
    <property type="molecule type" value="Genomic_DNA"/>
</dbReference>
<feature type="domain" description="SAM" evidence="3">
    <location>
        <begin position="530"/>
        <end position="596"/>
    </location>
</feature>
<proteinExistence type="predicted"/>
<dbReference type="OrthoDB" id="410104at2759"/>
<feature type="binding site" evidence="1">
    <location>
        <position position="368"/>
    </location>
    <ligand>
        <name>Mg(2+)</name>
        <dbReference type="ChEBI" id="CHEBI:18420"/>
        <label>1</label>
    </ligand>
</feature>
<dbReference type="Gene3D" id="1.10.150.50">
    <property type="entry name" value="Transcription Factor, Ets-1"/>
    <property type="match status" value="1"/>
</dbReference>
<keyword evidence="1" id="KW-0460">Magnesium</keyword>
<dbReference type="PANTHER" id="PTHR16222">
    <property type="entry name" value="ADP-RIBOSYLGLYCOHYDROLASE"/>
    <property type="match status" value="1"/>
</dbReference>
<sequence length="607" mass="68956">MDGNFSLPTTTNTHFFIKTTSIQSLQNTKMIKQSERHSKCQYQADKAWLDIQYDSDNDVVRPLELEKQMEDPPIRIDSDLLDHICGSMIGMALGDTLGAHVEFQPHKYLVQHPVTKLMGGGTWGLNKGEFTDDTSMAICLANSLIARRNYVAYDQLTRYKWWYRDGYMSSVGYCFDIGTATKESLEKFESRQKKFAKKHNIPLDHLDYLSDPDLLKEFDVKCSRKDSAGNGALMRLAPLALFFHKDPSIAVELSGQSALTTHSDQKAYDACRYYGALIVGALHRKKKSDLLGKKFYSTHKKWFNNKPLHSDIQSIANGSFKKDGYREGIRGKGFVTNSLEAALWAFWSDEGDFRKGALAAVNLGDDTDTTAAIYGQLAGVYYGYKKLPSDWIERLYAKEFILSLSKWIAYEGLNWSSEAPASASTSEHDKQPHFEISQNSSTHSEAEKNPKDASRSTEIKPYVKLELSSKLESLKDHNPDYILQRNTIMDSYLAVASDSDGLTTAASSKSLQHDKHTSTQQGSFIHDNYESCEDVCKWMKSLGKEYKKYMEIFRRNHVDGYWLLNHIDDKTLNEYGIDSLTHRQTIMTNIEQLKKKCRANNSIDSQT</sequence>
<dbReference type="Proteomes" id="UP000663872">
    <property type="component" value="Unassembled WGS sequence"/>
</dbReference>
<dbReference type="InterPro" id="IPR036705">
    <property type="entry name" value="Ribosyl_crysJ1_sf"/>
</dbReference>
<dbReference type="Gene3D" id="1.10.4080.10">
    <property type="entry name" value="ADP-ribosylation/Crystallin J1"/>
    <property type="match status" value="1"/>
</dbReference>
<dbReference type="InterPro" id="IPR050792">
    <property type="entry name" value="ADP-ribosylglycohydrolase"/>
</dbReference>
<accession>A0A818Q346</accession>
<dbReference type="Proteomes" id="UP000663825">
    <property type="component" value="Unassembled WGS sequence"/>
</dbReference>
<protein>
    <recommendedName>
        <fullName evidence="3">SAM domain-containing protein</fullName>
    </recommendedName>
</protein>
<feature type="binding site" evidence="1">
    <location>
        <position position="131"/>
    </location>
    <ligand>
        <name>Mg(2+)</name>
        <dbReference type="ChEBI" id="CHEBI:18420"/>
        <label>1</label>
    </ligand>
</feature>
<evidence type="ECO:0000313" key="4">
    <source>
        <dbReference type="EMBL" id="CAF3416043.1"/>
    </source>
</evidence>
<evidence type="ECO:0000259" key="3">
    <source>
        <dbReference type="PROSITE" id="PS50105"/>
    </source>
</evidence>
<dbReference type="PROSITE" id="PS50105">
    <property type="entry name" value="SAM_DOMAIN"/>
    <property type="match status" value="1"/>
</dbReference>
<feature type="binding site" evidence="1">
    <location>
        <position position="369"/>
    </location>
    <ligand>
        <name>Mg(2+)</name>
        <dbReference type="ChEBI" id="CHEBI:18420"/>
        <label>1</label>
    </ligand>
</feature>
<dbReference type="AlphaFoldDB" id="A0A818Q346"/>
<dbReference type="EMBL" id="CAJNYT010001508">
    <property type="protein sequence ID" value="CAF3416043.1"/>
    <property type="molecule type" value="Genomic_DNA"/>
</dbReference>
<dbReference type="InterPro" id="IPR013761">
    <property type="entry name" value="SAM/pointed_sf"/>
</dbReference>
<dbReference type="Proteomes" id="UP000663869">
    <property type="component" value="Unassembled WGS sequence"/>
</dbReference>
<dbReference type="SMART" id="SM00454">
    <property type="entry name" value="SAM"/>
    <property type="match status" value="1"/>
</dbReference>
<organism evidence="7 8">
    <name type="scientific">Rotaria socialis</name>
    <dbReference type="NCBI Taxonomy" id="392032"/>
    <lineage>
        <taxon>Eukaryota</taxon>
        <taxon>Metazoa</taxon>
        <taxon>Spiralia</taxon>
        <taxon>Gnathifera</taxon>
        <taxon>Rotifera</taxon>
        <taxon>Eurotatoria</taxon>
        <taxon>Bdelloidea</taxon>
        <taxon>Philodinida</taxon>
        <taxon>Philodinidae</taxon>
        <taxon>Rotaria</taxon>
    </lineage>
</organism>
<dbReference type="InterPro" id="IPR005502">
    <property type="entry name" value="Ribosyl_crysJ1"/>
</dbReference>
<dbReference type="InterPro" id="IPR001660">
    <property type="entry name" value="SAM"/>
</dbReference>
<dbReference type="SUPFAM" id="SSF101478">
    <property type="entry name" value="ADP-ribosylglycohydrolase"/>
    <property type="match status" value="1"/>
</dbReference>
<dbReference type="PANTHER" id="PTHR16222:SF12">
    <property type="entry name" value="ADP-RIBOSYLGLYCOHYDROLASE-RELATED"/>
    <property type="match status" value="1"/>
</dbReference>
<evidence type="ECO:0000256" key="2">
    <source>
        <dbReference type="SAM" id="MobiDB-lite"/>
    </source>
</evidence>
<evidence type="ECO:0000256" key="1">
    <source>
        <dbReference type="PIRSR" id="PIRSR605502-1"/>
    </source>
</evidence>
<feature type="binding site" evidence="1">
    <location>
        <position position="366"/>
    </location>
    <ligand>
        <name>Mg(2+)</name>
        <dbReference type="ChEBI" id="CHEBI:18420"/>
        <label>1</label>
    </ligand>
</feature>
<feature type="region of interest" description="Disordered" evidence="2">
    <location>
        <begin position="419"/>
        <end position="456"/>
    </location>
</feature>
<dbReference type="GO" id="GO:0046872">
    <property type="term" value="F:metal ion binding"/>
    <property type="evidence" value="ECO:0007669"/>
    <property type="project" value="UniProtKB-KW"/>
</dbReference>
<gene>
    <name evidence="6" type="ORF">FME351_LOCUS18615</name>
    <name evidence="4" type="ORF">GRG538_LOCUS11342</name>
    <name evidence="7" type="ORF">LUA448_LOCUS32040</name>
    <name evidence="5" type="ORF">TIS948_LOCUS32713</name>
</gene>
<dbReference type="SUPFAM" id="SSF47769">
    <property type="entry name" value="SAM/Pointed domain"/>
    <property type="match status" value="1"/>
</dbReference>
<keyword evidence="1" id="KW-0479">Metal-binding</keyword>
<dbReference type="EMBL" id="CAJNXB010006004">
    <property type="protein sequence ID" value="CAF3462024.1"/>
    <property type="molecule type" value="Genomic_DNA"/>
</dbReference>